<dbReference type="SMART" id="SM00028">
    <property type="entry name" value="TPR"/>
    <property type="match status" value="9"/>
</dbReference>
<dbReference type="PRINTS" id="PR00038">
    <property type="entry name" value="HTHLUXR"/>
</dbReference>
<reference evidence="7" key="1">
    <citation type="submission" date="2021-02" db="EMBL/GenBank/DDBJ databases">
        <title>Thiocyanate and organic carbon inputs drive convergent selection for specific autotrophic Afipia and Thiobacillus strains within complex microbiomes.</title>
        <authorList>
            <person name="Huddy R.J."/>
            <person name="Sachdeva R."/>
            <person name="Kadzinga F."/>
            <person name="Kantor R.S."/>
            <person name="Harrison S.T.L."/>
            <person name="Banfield J.F."/>
        </authorList>
    </citation>
    <scope>NUCLEOTIDE SEQUENCE</scope>
    <source>
        <strain evidence="7">SCN18_10_11_15_R4_P_38_20</strain>
    </source>
</reference>
<dbReference type="SUPFAM" id="SSF46894">
    <property type="entry name" value="C-terminal effector domain of the bipartite response regulators"/>
    <property type="match status" value="1"/>
</dbReference>
<evidence type="ECO:0000256" key="2">
    <source>
        <dbReference type="ARBA" id="ARBA00022803"/>
    </source>
</evidence>
<dbReference type="PROSITE" id="PS50005">
    <property type="entry name" value="TPR"/>
    <property type="match status" value="2"/>
</dbReference>
<dbReference type="InterPro" id="IPR027417">
    <property type="entry name" value="P-loop_NTPase"/>
</dbReference>
<gene>
    <name evidence="7" type="ORF">J0H12_06820</name>
</gene>
<dbReference type="Gene3D" id="1.10.10.10">
    <property type="entry name" value="Winged helix-like DNA-binding domain superfamily/Winged helix DNA-binding domain"/>
    <property type="match status" value="1"/>
</dbReference>
<dbReference type="InterPro" id="IPR036388">
    <property type="entry name" value="WH-like_DNA-bd_sf"/>
</dbReference>
<dbReference type="InterPro" id="IPR000792">
    <property type="entry name" value="Tscrpt_reg_LuxR_C"/>
</dbReference>
<evidence type="ECO:0000313" key="8">
    <source>
        <dbReference type="Proteomes" id="UP000664414"/>
    </source>
</evidence>
<dbReference type="Pfam" id="PF00196">
    <property type="entry name" value="GerE"/>
    <property type="match status" value="1"/>
</dbReference>
<dbReference type="Proteomes" id="UP000664414">
    <property type="component" value="Unassembled WGS sequence"/>
</dbReference>
<dbReference type="EMBL" id="JAFKGL010000030">
    <property type="protein sequence ID" value="MBN9413616.1"/>
    <property type="molecule type" value="Genomic_DNA"/>
</dbReference>
<dbReference type="SUPFAM" id="SSF48452">
    <property type="entry name" value="TPR-like"/>
    <property type="match status" value="3"/>
</dbReference>
<dbReference type="GO" id="GO:0006355">
    <property type="term" value="P:regulation of DNA-templated transcription"/>
    <property type="evidence" value="ECO:0007669"/>
    <property type="project" value="InterPro"/>
</dbReference>
<dbReference type="GO" id="GO:0043531">
    <property type="term" value="F:ADP binding"/>
    <property type="evidence" value="ECO:0007669"/>
    <property type="project" value="InterPro"/>
</dbReference>
<dbReference type="InterPro" id="IPR019734">
    <property type="entry name" value="TPR_rpt"/>
</dbReference>
<dbReference type="GO" id="GO:0003677">
    <property type="term" value="F:DNA binding"/>
    <property type="evidence" value="ECO:0007669"/>
    <property type="project" value="InterPro"/>
</dbReference>
<dbReference type="Gene3D" id="1.25.40.10">
    <property type="entry name" value="Tetratricopeptide repeat domain"/>
    <property type="match status" value="3"/>
</dbReference>
<evidence type="ECO:0000256" key="1">
    <source>
        <dbReference type="ARBA" id="ARBA00022737"/>
    </source>
</evidence>
<dbReference type="PROSITE" id="PS50043">
    <property type="entry name" value="HTH_LUXR_2"/>
    <property type="match status" value="1"/>
</dbReference>
<evidence type="ECO:0000256" key="5">
    <source>
        <dbReference type="SAM" id="Phobius"/>
    </source>
</evidence>
<accession>A0A8J7TVD8</accession>
<evidence type="ECO:0000256" key="3">
    <source>
        <dbReference type="PROSITE-ProRule" id="PRU00339"/>
    </source>
</evidence>
<comment type="caution">
    <text evidence="7">The sequence shown here is derived from an EMBL/GenBank/DDBJ whole genome shotgun (WGS) entry which is preliminary data.</text>
</comment>
<feature type="coiled-coil region" evidence="4">
    <location>
        <begin position="524"/>
        <end position="551"/>
    </location>
</feature>
<dbReference type="InterPro" id="IPR011990">
    <property type="entry name" value="TPR-like_helical_dom_sf"/>
</dbReference>
<keyword evidence="2 3" id="KW-0802">TPR repeat</keyword>
<feature type="domain" description="HTH luxR-type" evidence="6">
    <location>
        <begin position="18"/>
        <end position="83"/>
    </location>
</feature>
<dbReference type="InterPro" id="IPR016032">
    <property type="entry name" value="Sig_transdc_resp-reg_C-effctor"/>
</dbReference>
<dbReference type="PANTHER" id="PTHR45641:SF19">
    <property type="entry name" value="NEPHROCYSTIN-3"/>
    <property type="match status" value="1"/>
</dbReference>
<keyword evidence="5" id="KW-1133">Transmembrane helix</keyword>
<dbReference type="SMART" id="SM00421">
    <property type="entry name" value="HTH_LUXR"/>
    <property type="match status" value="1"/>
</dbReference>
<dbReference type="Pfam" id="PF00931">
    <property type="entry name" value="NB-ARC"/>
    <property type="match status" value="1"/>
</dbReference>
<feature type="repeat" description="TPR" evidence="3">
    <location>
        <begin position="960"/>
        <end position="993"/>
    </location>
</feature>
<evidence type="ECO:0000313" key="7">
    <source>
        <dbReference type="EMBL" id="MBN9413616.1"/>
    </source>
</evidence>
<dbReference type="Gene3D" id="3.40.50.300">
    <property type="entry name" value="P-loop containing nucleotide triphosphate hydrolases"/>
    <property type="match status" value="1"/>
</dbReference>
<protein>
    <submittedName>
        <fullName evidence="7">Tetratricopeptide repeat protein</fullName>
    </submittedName>
</protein>
<keyword evidence="1" id="KW-0677">Repeat</keyword>
<feature type="repeat" description="TPR" evidence="3">
    <location>
        <begin position="918"/>
        <end position="951"/>
    </location>
</feature>
<proteinExistence type="predicted"/>
<keyword evidence="4" id="KW-0175">Coiled coil</keyword>
<dbReference type="SUPFAM" id="SSF52540">
    <property type="entry name" value="P-loop containing nucleoside triphosphate hydrolases"/>
    <property type="match status" value="1"/>
</dbReference>
<dbReference type="Pfam" id="PF13424">
    <property type="entry name" value="TPR_12"/>
    <property type="match status" value="4"/>
</dbReference>
<dbReference type="PANTHER" id="PTHR45641">
    <property type="entry name" value="TETRATRICOPEPTIDE REPEAT PROTEIN (AFU_ORTHOLOGUE AFUA_6G03870)"/>
    <property type="match status" value="1"/>
</dbReference>
<keyword evidence="5" id="KW-0472">Membrane</keyword>
<name>A0A8J7TVD8_9PROT</name>
<organism evidence="7 8">
    <name type="scientific">Candidatus Paracaedimonas acanthamoebae</name>
    <dbReference type="NCBI Taxonomy" id="244581"/>
    <lineage>
        <taxon>Bacteria</taxon>
        <taxon>Pseudomonadati</taxon>
        <taxon>Pseudomonadota</taxon>
        <taxon>Alphaproteobacteria</taxon>
        <taxon>Holosporales</taxon>
        <taxon>Caedimonadaceae</taxon>
        <taxon>Candidatus Paracaedimonas</taxon>
    </lineage>
</organism>
<dbReference type="InterPro" id="IPR002182">
    <property type="entry name" value="NB-ARC"/>
</dbReference>
<feature type="transmembrane region" description="Helical" evidence="5">
    <location>
        <begin position="270"/>
        <end position="292"/>
    </location>
</feature>
<keyword evidence="5" id="KW-0812">Transmembrane</keyword>
<evidence type="ECO:0000259" key="6">
    <source>
        <dbReference type="PROSITE" id="PS50043"/>
    </source>
</evidence>
<sequence>MVNKIIIYPFNFSCQLKGDINGINFSTRETDVIACLLQGRPFKTIASLLSISPKTTENYSRNIMLKIGCNSRDGIINFVEDAGIFKYFRQHYEFLSFESQFKKYLNQIQSEVKNKNLTCIIFFENIIISSFKETLKKHLEFSGFKSVFKKANLRNLSSQISKQISDPKILILSSEEIRTLSESSFDKKLLEQLIIIEFKNEMTQFQIISEENSSNGFYPIAFLKLLKELHSEIDIEPYIQVLNKKFHSLNNPLNYNNPKKEPKLKYKKSYFFYLSIFFITVLLIGLIGYKIYRDKLKLTPLIHSELALPTKDVLLERSKLKEEIHQKLKENHGIKTIALVGCGGAGKTTLARSYANTYSHPVTWEINAETHESLIISFENLALSLAITENEKKTIKNLQEIKDSQEREQILFSFLKSHLKENTGWLLIFDNVETFSDIQSYFPYDTRMWGVGKVIVTTRDENIQNNNSINHTMRINELETGEKEKLFLSIMELDVNNKRKEQIRAFLTHIPPFPLDTSVAAYYIKATNISYNQYVQNLKQHQQEFADLQKDILKNASKYSKTRYEIISMSVKKLIETHKDFADILFFISLLDSQDIPRDLLNAYKGSIIVDNFFYHLKKHSLITSEINSSHSTSSFSIHRSTQEIIFAYLIKALKLEKANQLLQSIVNTLETYLNAIIDKEDFLQMRHSVGHYESFLRHKNMLSASLEGVISLQLGHVYYHLGEYVKAKDMLERISSNTPLYFKTDYNRIAQISSCLGIVYRELGNYKKAEGLLEKSYTIYLKYLPSNYKALARNLTYLGIVHRYSGQYEKARDSLHRGYLIYEKYCPDSSEAAWNLVHLANAFRSLGSYHKARNLLENAIVIHKKLYGNDHLNTAWASVYLAAIYEELGEYEKAMNLLEYSLSNYKQFYSTNHADIGWTLVYLGSTYRNLGYYEKSYEALKEALKIHEQSYGDNNTRTAWSYIHLGNLKESLGHYKEAKILYEKAFKIHQENFANGSLVIAWNSLRLGSVYSALKDYKNSRHLLEKSSKFYEKLFGRNHIEYARVINSLGNTCLLAGNYKEAENLLNEALKIFMKYSHPSAYITLEILAELYFQNSLQSLNKKDVQQSQKYKAQAMEYLRQALEIVKSHLPKNSPHKTRIQEKLKSLNSKLI</sequence>
<evidence type="ECO:0000256" key="4">
    <source>
        <dbReference type="SAM" id="Coils"/>
    </source>
</evidence>
<dbReference type="AlphaFoldDB" id="A0A8J7TVD8"/>